<protein>
    <recommendedName>
        <fullName evidence="6">FAD-binding PCMH-type domain-containing protein</fullName>
    </recommendedName>
</protein>
<dbReference type="Gene3D" id="3.30.465.10">
    <property type="match status" value="1"/>
</dbReference>
<sequence length="463" mass="51749">MDAELISSGIKVVTSDHPEWEERRQRWNLFSEADDDESSADVRIIVVPKNQDEIIQIVNWARKYNQTDIGVRSGGHGFFSSASVVIDMREGFNYVKMIDDNGNSKVAVVGMGNTLKEVDEVTTPYQIPLGVVSHTGCGLLLTGGVGYLCKEHGATADNILEVTIVTSDGQVHTCSKDVEPDLFFAVRGSAPNLGVVTEVKLRCYHKPDGAFCALRAWPNTYENFKRLIDWADQPAVLNDPTITPYVAMIPTPDLSAHLCAIHIVCVGDKSNDEKYRELIGQLEGAEGGTPLLEASRVPFSTPQTMFDASQGRQYWYVSQNCFKGDLLLDDEGLKKAVEAFNKIQLNPTQPMVIYEQRGSKTTSKYHAFPSDSCAQPRYDQRWECYVFFGTTDKDHAETMREQGRTMKAVIQQYASEGGRCHLTKDEPGSRLELFYGPNTTKLRDIIAKYDPHRLFAKCNGMEF</sequence>
<keyword evidence="5" id="KW-0560">Oxidoreductase</keyword>
<proteinExistence type="inferred from homology"/>
<gene>
    <name evidence="7" type="ORF">DBRI00130_LOCUS22045</name>
</gene>
<dbReference type="InterPro" id="IPR016169">
    <property type="entry name" value="FAD-bd_PCMH_sub2"/>
</dbReference>
<dbReference type="InterPro" id="IPR050416">
    <property type="entry name" value="FAD-linked_Oxidoreductase"/>
</dbReference>
<dbReference type="Gene3D" id="3.30.43.10">
    <property type="entry name" value="Uridine Diphospho-n-acetylenolpyruvylglucosamine Reductase, domain 2"/>
    <property type="match status" value="1"/>
</dbReference>
<keyword evidence="4" id="KW-0274">FAD</keyword>
<dbReference type="Pfam" id="PF01565">
    <property type="entry name" value="FAD_binding_4"/>
    <property type="match status" value="1"/>
</dbReference>
<dbReference type="GO" id="GO:0071949">
    <property type="term" value="F:FAD binding"/>
    <property type="evidence" value="ECO:0007669"/>
    <property type="project" value="InterPro"/>
</dbReference>
<name>A0A7S4RP03_9STRA</name>
<evidence type="ECO:0000256" key="5">
    <source>
        <dbReference type="ARBA" id="ARBA00023002"/>
    </source>
</evidence>
<dbReference type="PROSITE" id="PS51387">
    <property type="entry name" value="FAD_PCMH"/>
    <property type="match status" value="1"/>
</dbReference>
<dbReference type="InterPro" id="IPR006094">
    <property type="entry name" value="Oxid_FAD_bind_N"/>
</dbReference>
<accession>A0A7S4RP03</accession>
<evidence type="ECO:0000259" key="6">
    <source>
        <dbReference type="PROSITE" id="PS51387"/>
    </source>
</evidence>
<organism evidence="7">
    <name type="scientific">Ditylum brightwellii</name>
    <dbReference type="NCBI Taxonomy" id="49249"/>
    <lineage>
        <taxon>Eukaryota</taxon>
        <taxon>Sar</taxon>
        <taxon>Stramenopiles</taxon>
        <taxon>Ochrophyta</taxon>
        <taxon>Bacillariophyta</taxon>
        <taxon>Mediophyceae</taxon>
        <taxon>Lithodesmiophycidae</taxon>
        <taxon>Lithodesmiales</taxon>
        <taxon>Lithodesmiaceae</taxon>
        <taxon>Ditylum</taxon>
    </lineage>
</organism>
<dbReference type="PANTHER" id="PTHR42973">
    <property type="entry name" value="BINDING OXIDOREDUCTASE, PUTATIVE (AFU_ORTHOLOGUE AFUA_1G17690)-RELATED"/>
    <property type="match status" value="1"/>
</dbReference>
<feature type="domain" description="FAD-binding PCMH-type" evidence="6">
    <location>
        <begin position="37"/>
        <end position="206"/>
    </location>
</feature>
<comment type="similarity">
    <text evidence="2">Belongs to the oxygen-dependent FAD-linked oxidoreductase family.</text>
</comment>
<reference evidence="7" key="1">
    <citation type="submission" date="2021-01" db="EMBL/GenBank/DDBJ databases">
        <authorList>
            <person name="Corre E."/>
            <person name="Pelletier E."/>
            <person name="Niang G."/>
            <person name="Scheremetjew M."/>
            <person name="Finn R."/>
            <person name="Kale V."/>
            <person name="Holt S."/>
            <person name="Cochrane G."/>
            <person name="Meng A."/>
            <person name="Brown T."/>
            <person name="Cohen L."/>
        </authorList>
    </citation>
    <scope>NUCLEOTIDE SEQUENCE</scope>
    <source>
        <strain evidence="7">GSO104</strain>
    </source>
</reference>
<dbReference type="InterPro" id="IPR036318">
    <property type="entry name" value="FAD-bd_PCMH-like_sf"/>
</dbReference>
<dbReference type="SUPFAM" id="SSF56176">
    <property type="entry name" value="FAD-binding/transporter-associated domain-like"/>
    <property type="match status" value="1"/>
</dbReference>
<dbReference type="InterPro" id="IPR016164">
    <property type="entry name" value="FAD-linked_Oxase-like_C"/>
</dbReference>
<keyword evidence="3" id="KW-0285">Flavoprotein</keyword>
<dbReference type="InterPro" id="IPR016166">
    <property type="entry name" value="FAD-bd_PCMH"/>
</dbReference>
<evidence type="ECO:0000313" key="7">
    <source>
        <dbReference type="EMBL" id="CAE4620825.1"/>
    </source>
</evidence>
<dbReference type="InterPro" id="IPR016167">
    <property type="entry name" value="FAD-bd_PCMH_sub1"/>
</dbReference>
<evidence type="ECO:0000256" key="1">
    <source>
        <dbReference type="ARBA" id="ARBA00001974"/>
    </source>
</evidence>
<evidence type="ECO:0000256" key="3">
    <source>
        <dbReference type="ARBA" id="ARBA00022630"/>
    </source>
</evidence>
<dbReference type="AlphaFoldDB" id="A0A7S4RP03"/>
<dbReference type="EMBL" id="HBNS01028036">
    <property type="protein sequence ID" value="CAE4620825.1"/>
    <property type="molecule type" value="Transcribed_RNA"/>
</dbReference>
<evidence type="ECO:0000256" key="4">
    <source>
        <dbReference type="ARBA" id="ARBA00022827"/>
    </source>
</evidence>
<dbReference type="Gene3D" id="3.40.462.20">
    <property type="match status" value="1"/>
</dbReference>
<dbReference type="SUPFAM" id="SSF55103">
    <property type="entry name" value="FAD-linked oxidases, C-terminal domain"/>
    <property type="match status" value="1"/>
</dbReference>
<comment type="cofactor">
    <cofactor evidence="1">
        <name>FAD</name>
        <dbReference type="ChEBI" id="CHEBI:57692"/>
    </cofactor>
</comment>
<dbReference type="GO" id="GO:0016491">
    <property type="term" value="F:oxidoreductase activity"/>
    <property type="evidence" value="ECO:0007669"/>
    <property type="project" value="UniProtKB-KW"/>
</dbReference>
<dbReference type="PANTHER" id="PTHR42973:SF39">
    <property type="entry name" value="FAD-BINDING PCMH-TYPE DOMAIN-CONTAINING PROTEIN"/>
    <property type="match status" value="1"/>
</dbReference>
<evidence type="ECO:0000256" key="2">
    <source>
        <dbReference type="ARBA" id="ARBA00005466"/>
    </source>
</evidence>